<gene>
    <name evidence="2" type="ORF">MNODULE_19080</name>
</gene>
<dbReference type="Gene3D" id="3.40.50.450">
    <property type="match status" value="1"/>
</dbReference>
<dbReference type="EMBL" id="VTOW01000004">
    <property type="protein sequence ID" value="NKE72859.1"/>
    <property type="molecule type" value="Genomic_DNA"/>
</dbReference>
<feature type="domain" description="YspA cpYpsA-related SLOG" evidence="1">
    <location>
        <begin position="1"/>
        <end position="64"/>
    </location>
</feature>
<dbReference type="AlphaFoldDB" id="A0A7X6DTG4"/>
<keyword evidence="3" id="KW-1185">Reference proteome</keyword>
<name>A0A7X6DTG4_9BACT</name>
<dbReference type="InterPro" id="IPR019627">
    <property type="entry name" value="YAcAr"/>
</dbReference>
<evidence type="ECO:0000259" key="1">
    <source>
        <dbReference type="Pfam" id="PF10686"/>
    </source>
</evidence>
<evidence type="ECO:0000313" key="2">
    <source>
        <dbReference type="EMBL" id="NKE72859.1"/>
    </source>
</evidence>
<dbReference type="Proteomes" id="UP000534783">
    <property type="component" value="Unassembled WGS sequence"/>
</dbReference>
<reference evidence="2 3" key="1">
    <citation type="journal article" date="2020" name="Nature">
        <title>Bacterial chemolithoautotrophy via manganese oxidation.</title>
        <authorList>
            <person name="Yu H."/>
            <person name="Leadbetter J.R."/>
        </authorList>
    </citation>
    <scope>NUCLEOTIDE SEQUENCE [LARGE SCALE GENOMIC DNA]</scope>
    <source>
        <strain evidence="2 3">Mn-1</strain>
    </source>
</reference>
<protein>
    <submittedName>
        <fullName evidence="2">DUF2493 domain-containing protein</fullName>
    </submittedName>
</protein>
<accession>A0A7X6DTG4</accession>
<dbReference type="RefSeq" id="WP_168062796.1">
    <property type="nucleotide sequence ID" value="NZ_VTOW01000004.1"/>
</dbReference>
<comment type="caution">
    <text evidence="2">The sequence shown here is derived from an EMBL/GenBank/DDBJ whole genome shotgun (WGS) entry which is preliminary data.</text>
</comment>
<dbReference type="Pfam" id="PF10686">
    <property type="entry name" value="YAcAr"/>
    <property type="match status" value="1"/>
</dbReference>
<sequence length="224" mass="25202">MRTIIAGSRTINDSLLVEQAVRESGFRITEVLSGGARGVDCLGEEWARRNGVPVRHFPADWERYGKRAGYVRNEEMADRAEALISVWDGRSPGTGQMIEIAKRKGLKVFVLTPNGKATQRSVSGKIVYDRAFSPDSGGGEARAVIVDDSDDDHIAFRFGITEHSGGGREVVTFQEKIREECVGVPNPVRRTLWQNLYRQAREELEREIRIATDPHYDLPEREVY</sequence>
<organism evidence="2 3">
    <name type="scientific">Candidatus Manganitrophus noduliformans</name>
    <dbReference type="NCBI Taxonomy" id="2606439"/>
    <lineage>
        <taxon>Bacteria</taxon>
        <taxon>Pseudomonadati</taxon>
        <taxon>Nitrospirota</taxon>
        <taxon>Nitrospiria</taxon>
        <taxon>Candidatus Troglogloeales</taxon>
        <taxon>Candidatus Manganitrophaceae</taxon>
        <taxon>Candidatus Manganitrophus</taxon>
    </lineage>
</organism>
<dbReference type="SUPFAM" id="SSF102405">
    <property type="entry name" value="MCP/YpsA-like"/>
    <property type="match status" value="1"/>
</dbReference>
<evidence type="ECO:0000313" key="3">
    <source>
        <dbReference type="Proteomes" id="UP000534783"/>
    </source>
</evidence>
<proteinExistence type="predicted"/>